<gene>
    <name evidence="3" type="ORF">LTLLF_170735</name>
</gene>
<proteinExistence type="predicted"/>
<comment type="caution">
    <text evidence="3">The sequence shown here is derived from an EMBL/GenBank/DDBJ whole genome shotgun (WGS) entry which is preliminary data.</text>
</comment>
<evidence type="ECO:0000313" key="3">
    <source>
        <dbReference type="EMBL" id="KAH0506978.1"/>
    </source>
</evidence>
<dbReference type="EMBL" id="JAATJU010023800">
    <property type="protein sequence ID" value="KAH0506978.1"/>
    <property type="molecule type" value="Genomic_DNA"/>
</dbReference>
<sequence>MEAAGTERPAGWPGAPLARTGLLLLSTWVLAGAEITWGTTGGPGRLVSPASRPPALPPLLPRAAMNRWPEELANARRTTALRRGSRLELLPRANGGEIPAEAEGMSPEDVRWVRGIPAPSTAGSSKRTRRAQPPSTLERGDSWATAPADGAKGSRPQTKGSREEVKATRTGGPAAEELRLPSTSFALTGDSAHNQAMVHWSGHNSSVSTPI</sequence>
<feature type="chain" id="PRO_5035213559" evidence="2">
    <location>
        <begin position="34"/>
        <end position="211"/>
    </location>
</feature>
<organism evidence="3 4">
    <name type="scientific">Microtus ochrogaster</name>
    <name type="common">Prairie vole</name>
    <dbReference type="NCBI Taxonomy" id="79684"/>
    <lineage>
        <taxon>Eukaryota</taxon>
        <taxon>Metazoa</taxon>
        <taxon>Chordata</taxon>
        <taxon>Craniata</taxon>
        <taxon>Vertebrata</taxon>
        <taxon>Euteleostomi</taxon>
        <taxon>Mammalia</taxon>
        <taxon>Eutheria</taxon>
        <taxon>Euarchontoglires</taxon>
        <taxon>Glires</taxon>
        <taxon>Rodentia</taxon>
        <taxon>Myomorpha</taxon>
        <taxon>Muroidea</taxon>
        <taxon>Cricetidae</taxon>
        <taxon>Arvicolinae</taxon>
        <taxon>Microtus</taxon>
    </lineage>
</organism>
<dbReference type="AlphaFoldDB" id="A0A8J6KQT9"/>
<evidence type="ECO:0000313" key="4">
    <source>
        <dbReference type="Proteomes" id="UP000710432"/>
    </source>
</evidence>
<reference evidence="3" key="1">
    <citation type="submission" date="2020-03" db="EMBL/GenBank/DDBJ databases">
        <title>Studies in the Genomics of Life Span.</title>
        <authorList>
            <person name="Glass D."/>
        </authorList>
    </citation>
    <scope>NUCLEOTIDE SEQUENCE</scope>
    <source>
        <strain evidence="3">LTLLF</strain>
        <tissue evidence="3">Muscle</tissue>
    </source>
</reference>
<feature type="signal peptide" evidence="2">
    <location>
        <begin position="1"/>
        <end position="33"/>
    </location>
</feature>
<evidence type="ECO:0000256" key="1">
    <source>
        <dbReference type="SAM" id="MobiDB-lite"/>
    </source>
</evidence>
<feature type="compositionally biased region" description="Pro residues" evidence="1">
    <location>
        <begin position="51"/>
        <end position="60"/>
    </location>
</feature>
<accession>A0A8J6KQT9</accession>
<keyword evidence="2" id="KW-0732">Signal</keyword>
<feature type="region of interest" description="Disordered" evidence="1">
    <location>
        <begin position="39"/>
        <end position="62"/>
    </location>
</feature>
<keyword evidence="3" id="KW-0675">Receptor</keyword>
<feature type="region of interest" description="Disordered" evidence="1">
    <location>
        <begin position="97"/>
        <end position="187"/>
    </location>
</feature>
<name>A0A8J6KQT9_MICOH</name>
<protein>
    <submittedName>
        <fullName evidence="3">VPS10 domain-containing receptor SorCS3</fullName>
    </submittedName>
</protein>
<evidence type="ECO:0000256" key="2">
    <source>
        <dbReference type="SAM" id="SignalP"/>
    </source>
</evidence>
<dbReference type="Proteomes" id="UP000710432">
    <property type="component" value="Unassembled WGS sequence"/>
</dbReference>